<dbReference type="EMBL" id="VDHJ01000005">
    <property type="protein sequence ID" value="TNL98374.1"/>
    <property type="molecule type" value="Genomic_DNA"/>
</dbReference>
<organism evidence="1 2">
    <name type="scientific">Corynebacterium tapiri</name>
    <dbReference type="NCBI Taxonomy" id="1448266"/>
    <lineage>
        <taxon>Bacteria</taxon>
        <taxon>Bacillati</taxon>
        <taxon>Actinomycetota</taxon>
        <taxon>Actinomycetes</taxon>
        <taxon>Mycobacteriales</taxon>
        <taxon>Corynebacteriaceae</taxon>
        <taxon>Corynebacterium</taxon>
    </lineage>
</organism>
<evidence type="ECO:0000313" key="2">
    <source>
        <dbReference type="Proteomes" id="UP000312032"/>
    </source>
</evidence>
<protein>
    <recommendedName>
        <fullName evidence="3">DoxX family membrane protein</fullName>
    </recommendedName>
</protein>
<proteinExistence type="predicted"/>
<evidence type="ECO:0000313" key="1">
    <source>
        <dbReference type="EMBL" id="TNL98374.1"/>
    </source>
</evidence>
<dbReference type="RefSeq" id="WP_139465219.1">
    <property type="nucleotide sequence ID" value="NZ_VDHJ01000005.1"/>
</dbReference>
<keyword evidence="2" id="KW-1185">Reference proteome</keyword>
<sequence length="139" mass="14376">MNFLSSAALRVIPGAFILNAGVQKIGMPAEASEGLQEFAATGVPAVKELPKEKFGTIIGWSEAAVGGALLAPFVPNFVAGGALTAFSAGLLSLYFADEENTEDDGIRPTEKGLDLSKNAWLLAIGLGLLTSVGGKKKRK</sequence>
<reference evidence="1 2" key="1">
    <citation type="submission" date="2019-06" db="EMBL/GenBank/DDBJ databases">
        <authorList>
            <person name="Li J."/>
        </authorList>
    </citation>
    <scope>NUCLEOTIDE SEQUENCE [LARGE SCALE GENOMIC DNA]</scope>
    <source>
        <strain evidence="1 2">LMG 28165</strain>
    </source>
</reference>
<name>A0A5C4U5Z6_9CORY</name>
<dbReference type="OrthoDB" id="3267263at2"/>
<dbReference type="AlphaFoldDB" id="A0A5C4U5Z6"/>
<accession>A0A5C4U5Z6</accession>
<dbReference type="Proteomes" id="UP000312032">
    <property type="component" value="Unassembled WGS sequence"/>
</dbReference>
<gene>
    <name evidence="1" type="ORF">FHE74_03985</name>
</gene>
<comment type="caution">
    <text evidence="1">The sequence shown here is derived from an EMBL/GenBank/DDBJ whole genome shotgun (WGS) entry which is preliminary data.</text>
</comment>
<evidence type="ECO:0008006" key="3">
    <source>
        <dbReference type="Google" id="ProtNLM"/>
    </source>
</evidence>